<dbReference type="Proteomes" id="UP000515703">
    <property type="component" value="Chromosome"/>
</dbReference>
<dbReference type="KEGG" id="acht:bsdcttw_43080"/>
<name>A0A7M3S9K0_9FIRM</name>
<proteinExistence type="predicted"/>
<dbReference type="RefSeq" id="WP_185256857.1">
    <property type="nucleotide sequence ID" value="NZ_AP023368.1"/>
</dbReference>
<reference evidence="1 2" key="2">
    <citation type="submission" date="2020-08" db="EMBL/GenBank/DDBJ databases">
        <authorList>
            <person name="Ueki A."/>
            <person name="Tonouchi A."/>
        </authorList>
    </citation>
    <scope>NUCLEOTIDE SEQUENCE [LARGE SCALE GENOMIC DNA]</scope>
    <source>
        <strain evidence="1 2">CTTW</strain>
    </source>
</reference>
<gene>
    <name evidence="1" type="ORF">bsdcttw_43080</name>
</gene>
<dbReference type="Gene3D" id="3.20.20.70">
    <property type="entry name" value="Aldolase class I"/>
    <property type="match status" value="1"/>
</dbReference>
<dbReference type="InterPro" id="IPR017853">
    <property type="entry name" value="GH"/>
</dbReference>
<keyword evidence="2" id="KW-1185">Reference proteome</keyword>
<reference evidence="1 2" key="1">
    <citation type="submission" date="2020-08" db="EMBL/GenBank/DDBJ databases">
        <title>Draft genome sequencing of an Anaerocolumna strain isolated from anoxic soil subjected to BSD treatment.</title>
        <authorList>
            <person name="Uek A."/>
            <person name="Tonouchi A."/>
        </authorList>
    </citation>
    <scope>NUCLEOTIDE SEQUENCE [LARGE SCALE GENOMIC DNA]</scope>
    <source>
        <strain evidence="1 2">CTTW</strain>
    </source>
</reference>
<accession>A0A7M3S9K0</accession>
<sequence length="529" mass="60365">MGIHINRLPDYIRLVTETEKRLLSQEGDCYSYGDVQVKTELANKELRISLTAEDTPVRFVVCRFNGSWDENYYFLGDAIERGYGNLKWEGMDPQRIMPWYFMAACEKETLGYGVKVRPSALAFWMCDPEGITLWLDTRSGAKGVILGGRELVLACLIERKSAVSQKSFSFMKDFCQALSDQPVFPEEPVYGSNNWYYAYGNSSEERVLKDTALLAELTEGLINRPYMVIDDCWQELALTKGAAGRPYERGNVRFPDMKGLADKMRGMGVRPGIWIRPLETNEMFLKESLRSERNRNALDISQAEALQLIGEDVRRVADWGYELIKYDFATYDFYGDFYSQPLPWLKQEGWGLKDRSKTSAEAIKDLYRVIYENAGNAVIIGCNVIGHLASGYIHLHRSGDDTSGHSYDRSIMMGVNTLCFRMGQHKNFFHIDADCVGITSDIEWKDNKKFLDLLSLSGTPLFVSVDPEEVTAEMKEDLKAAFGRASEQKDDLEALDWMHTTIPENYNINGEPKSYNWIRPFGLEDFSSL</sequence>
<organism evidence="1 2">
    <name type="scientific">Anaerocolumna chitinilytica</name>
    <dbReference type="NCBI Taxonomy" id="1727145"/>
    <lineage>
        <taxon>Bacteria</taxon>
        <taxon>Bacillati</taxon>
        <taxon>Bacillota</taxon>
        <taxon>Clostridia</taxon>
        <taxon>Lachnospirales</taxon>
        <taxon>Lachnospiraceae</taxon>
        <taxon>Anaerocolumna</taxon>
    </lineage>
</organism>
<evidence type="ECO:0000313" key="1">
    <source>
        <dbReference type="EMBL" id="BCK01268.1"/>
    </source>
</evidence>
<dbReference type="InterPro" id="IPR013785">
    <property type="entry name" value="Aldolase_TIM"/>
</dbReference>
<evidence type="ECO:0000313" key="2">
    <source>
        <dbReference type="Proteomes" id="UP000515703"/>
    </source>
</evidence>
<protein>
    <recommendedName>
        <fullName evidence="3">Alpha-galactosidase</fullName>
    </recommendedName>
</protein>
<dbReference type="EMBL" id="AP023368">
    <property type="protein sequence ID" value="BCK01268.1"/>
    <property type="molecule type" value="Genomic_DNA"/>
</dbReference>
<dbReference type="SUPFAM" id="SSF51445">
    <property type="entry name" value="(Trans)glycosidases"/>
    <property type="match status" value="1"/>
</dbReference>
<dbReference type="AlphaFoldDB" id="A0A7M3S9K0"/>
<evidence type="ECO:0008006" key="3">
    <source>
        <dbReference type="Google" id="ProtNLM"/>
    </source>
</evidence>